<dbReference type="AlphaFoldDB" id="A0A8S9KXS9"/>
<reference evidence="2" key="1">
    <citation type="submission" date="2019-12" db="EMBL/GenBank/DDBJ databases">
        <title>Genome sequencing and annotation of Brassica cretica.</title>
        <authorList>
            <person name="Studholme D.J."/>
            <person name="Sarris P.F."/>
        </authorList>
    </citation>
    <scope>NUCLEOTIDE SEQUENCE</scope>
    <source>
        <strain evidence="2">PFS-001/15</strain>
        <strain evidence="1">PFS-102/07</strain>
        <tissue evidence="2">Leaf</tissue>
    </source>
</reference>
<proteinExistence type="predicted"/>
<evidence type="ECO:0000313" key="2">
    <source>
        <dbReference type="EMBL" id="KAF2598451.1"/>
    </source>
</evidence>
<sequence length="199" mass="22526">MDFTIVSSHFFGLALSSQRGFIGCIVRCRSSSRDKIWTWDFCSAVMFSIYFSWRMRSTLRDYCFEFKPERLTLQSGVSIHCLKGLLGSFQSPTKYMKPICIGFFGEAEDHEDLKKQLEDGDLIRGTITAEHQGSVAVPFSDKGFCPFQGQAGTRMNPTPVLRIKKQSSFASKACVTAQDESPLLLQILETSEEEFRDID</sequence>
<protein>
    <submittedName>
        <fullName evidence="2">Uncharacterized protein</fullName>
    </submittedName>
</protein>
<dbReference type="EMBL" id="QGKW02000717">
    <property type="protein sequence ID" value="KAF2598451.1"/>
    <property type="molecule type" value="Genomic_DNA"/>
</dbReference>
<dbReference type="EMBL" id="QGKY02001250">
    <property type="protein sequence ID" value="KAF2564685.1"/>
    <property type="molecule type" value="Genomic_DNA"/>
</dbReference>
<gene>
    <name evidence="2" type="ORF">F2Q68_00010755</name>
    <name evidence="1" type="ORF">F2Q70_00017810</name>
</gene>
<dbReference type="Proteomes" id="UP000712281">
    <property type="component" value="Unassembled WGS sequence"/>
</dbReference>
<evidence type="ECO:0000313" key="3">
    <source>
        <dbReference type="Proteomes" id="UP000712281"/>
    </source>
</evidence>
<organism evidence="2 3">
    <name type="scientific">Brassica cretica</name>
    <name type="common">Mustard</name>
    <dbReference type="NCBI Taxonomy" id="69181"/>
    <lineage>
        <taxon>Eukaryota</taxon>
        <taxon>Viridiplantae</taxon>
        <taxon>Streptophyta</taxon>
        <taxon>Embryophyta</taxon>
        <taxon>Tracheophyta</taxon>
        <taxon>Spermatophyta</taxon>
        <taxon>Magnoliopsida</taxon>
        <taxon>eudicotyledons</taxon>
        <taxon>Gunneridae</taxon>
        <taxon>Pentapetalae</taxon>
        <taxon>rosids</taxon>
        <taxon>malvids</taxon>
        <taxon>Brassicales</taxon>
        <taxon>Brassicaceae</taxon>
        <taxon>Brassiceae</taxon>
        <taxon>Brassica</taxon>
    </lineage>
</organism>
<evidence type="ECO:0000313" key="1">
    <source>
        <dbReference type="EMBL" id="KAF2564685.1"/>
    </source>
</evidence>
<comment type="caution">
    <text evidence="2">The sequence shown here is derived from an EMBL/GenBank/DDBJ whole genome shotgun (WGS) entry which is preliminary data.</text>
</comment>
<accession>A0A8S9KXS9</accession>
<name>A0A8S9KXS9_BRACR</name>